<reference evidence="7 8" key="1">
    <citation type="journal article" date="2024" name="J Genomics">
        <title>Draft genome sequencing and assembly of Favolaschia claudopus CIRM-BRFM 2984 isolated from oak limbs.</title>
        <authorList>
            <person name="Navarro D."/>
            <person name="Drula E."/>
            <person name="Chaduli D."/>
            <person name="Cazenave R."/>
            <person name="Ahrendt S."/>
            <person name="Wang J."/>
            <person name="Lipzen A."/>
            <person name="Daum C."/>
            <person name="Barry K."/>
            <person name="Grigoriev I.V."/>
            <person name="Favel A."/>
            <person name="Rosso M.N."/>
            <person name="Martin F."/>
        </authorList>
    </citation>
    <scope>NUCLEOTIDE SEQUENCE [LARGE SCALE GENOMIC DNA]</scope>
    <source>
        <strain evidence="7 8">CIRM-BRFM 2984</strain>
    </source>
</reference>
<keyword evidence="8" id="KW-1185">Reference proteome</keyword>
<comment type="similarity">
    <text evidence="1">Belongs to the protein-tyrosine phosphatase family. Non-receptor class dual specificity subfamily.</text>
</comment>
<dbReference type="InterPro" id="IPR000387">
    <property type="entry name" value="Tyr_Pase_dom"/>
</dbReference>
<dbReference type="PROSITE" id="PS50056">
    <property type="entry name" value="TYR_PHOSPHATASE_2"/>
    <property type="match status" value="1"/>
</dbReference>
<evidence type="ECO:0000256" key="2">
    <source>
        <dbReference type="ARBA" id="ARBA00013064"/>
    </source>
</evidence>
<dbReference type="Gene3D" id="3.90.190.10">
    <property type="entry name" value="Protein tyrosine phosphatase superfamily"/>
    <property type="match status" value="1"/>
</dbReference>
<dbReference type="PROSITE" id="PS50054">
    <property type="entry name" value="TYR_PHOSPHATASE_DUAL"/>
    <property type="match status" value="1"/>
</dbReference>
<dbReference type="PROSITE" id="PS00383">
    <property type="entry name" value="TYR_PHOSPHATASE_1"/>
    <property type="match status" value="1"/>
</dbReference>
<organism evidence="7 8">
    <name type="scientific">Favolaschia claudopus</name>
    <dbReference type="NCBI Taxonomy" id="2862362"/>
    <lineage>
        <taxon>Eukaryota</taxon>
        <taxon>Fungi</taxon>
        <taxon>Dikarya</taxon>
        <taxon>Basidiomycota</taxon>
        <taxon>Agaricomycotina</taxon>
        <taxon>Agaricomycetes</taxon>
        <taxon>Agaricomycetidae</taxon>
        <taxon>Agaricales</taxon>
        <taxon>Marasmiineae</taxon>
        <taxon>Mycenaceae</taxon>
        <taxon>Favolaschia</taxon>
    </lineage>
</organism>
<dbReference type="PANTHER" id="PTHR10159:SF511">
    <property type="entry name" value="DUAL SPECIFICITY PROTEIN PHOSPHATASE 1"/>
    <property type="match status" value="1"/>
</dbReference>
<dbReference type="GO" id="GO:0033550">
    <property type="term" value="F:MAP kinase tyrosine phosphatase activity"/>
    <property type="evidence" value="ECO:0007669"/>
    <property type="project" value="TreeGrafter"/>
</dbReference>
<protein>
    <recommendedName>
        <fullName evidence="2">protein-tyrosine-phosphatase</fullName>
        <ecNumber evidence="2">3.1.3.48</ecNumber>
    </recommendedName>
</protein>
<evidence type="ECO:0000259" key="6">
    <source>
        <dbReference type="PROSITE" id="PS50056"/>
    </source>
</evidence>
<keyword evidence="3" id="KW-0378">Hydrolase</keyword>
<evidence type="ECO:0000313" key="8">
    <source>
        <dbReference type="Proteomes" id="UP001362999"/>
    </source>
</evidence>
<dbReference type="GO" id="GO:0043409">
    <property type="term" value="P:negative regulation of MAPK cascade"/>
    <property type="evidence" value="ECO:0007669"/>
    <property type="project" value="TreeGrafter"/>
</dbReference>
<evidence type="ECO:0000256" key="4">
    <source>
        <dbReference type="ARBA" id="ARBA00022912"/>
    </source>
</evidence>
<dbReference type="GO" id="GO:0017017">
    <property type="term" value="F:MAP kinase tyrosine/serine/threonine phosphatase activity"/>
    <property type="evidence" value="ECO:0007669"/>
    <property type="project" value="TreeGrafter"/>
</dbReference>
<dbReference type="CDD" id="cd14498">
    <property type="entry name" value="DSP"/>
    <property type="match status" value="1"/>
</dbReference>
<gene>
    <name evidence="7" type="ORF">R3P38DRAFT_2825708</name>
</gene>
<feature type="domain" description="Tyrosine specific protein phosphatases" evidence="6">
    <location>
        <begin position="72"/>
        <end position="130"/>
    </location>
</feature>
<dbReference type="InterPro" id="IPR000340">
    <property type="entry name" value="Dual-sp_phosphatase_cat-dom"/>
</dbReference>
<evidence type="ECO:0000259" key="5">
    <source>
        <dbReference type="PROSITE" id="PS50054"/>
    </source>
</evidence>
<dbReference type="PANTHER" id="PTHR10159">
    <property type="entry name" value="DUAL SPECIFICITY PROTEIN PHOSPHATASE"/>
    <property type="match status" value="1"/>
</dbReference>
<feature type="domain" description="Tyrosine-protein phosphatase" evidence="5">
    <location>
        <begin position="6"/>
        <end position="152"/>
    </location>
</feature>
<evidence type="ECO:0000313" key="7">
    <source>
        <dbReference type="EMBL" id="KAK7064650.1"/>
    </source>
</evidence>
<keyword evidence="4" id="KW-0904">Protein phosphatase</keyword>
<dbReference type="AlphaFoldDB" id="A0AAW0EIS7"/>
<dbReference type="EC" id="3.1.3.48" evidence="2"/>
<dbReference type="PRINTS" id="PR01908">
    <property type="entry name" value="ADSPHPHTASE"/>
</dbReference>
<proteinExistence type="inferred from homology"/>
<name>A0AAW0EIS7_9AGAR</name>
<dbReference type="InterPro" id="IPR029021">
    <property type="entry name" value="Prot-tyrosine_phosphatase-like"/>
</dbReference>
<dbReference type="GO" id="GO:0008330">
    <property type="term" value="F:protein tyrosine/threonine phosphatase activity"/>
    <property type="evidence" value="ECO:0007669"/>
    <property type="project" value="TreeGrafter"/>
</dbReference>
<dbReference type="Proteomes" id="UP001362999">
    <property type="component" value="Unassembled WGS sequence"/>
</dbReference>
<dbReference type="EMBL" id="JAWWNJ010000001">
    <property type="protein sequence ID" value="KAK7064650.1"/>
    <property type="molecule type" value="Genomic_DNA"/>
</dbReference>
<dbReference type="Pfam" id="PF00782">
    <property type="entry name" value="DSPc"/>
    <property type="match status" value="1"/>
</dbReference>
<sequence length="184" mass="19529">MGKGEKPTIALVFPSIYLGPCSAASSAPLLTSNSITHVLSIGATPAKPVNGITYHRISLKDSPSASLSKACDEACAIIDAALSANNGTGKILVHCFAGISRSPSVIAGYLMRRKAMSLKVALGRIVRARPQVSPQFLGQLQDMERELFGCISLEVDELPKREKDRLALCSAEDDDGHTDLIEHG</sequence>
<evidence type="ECO:0000256" key="3">
    <source>
        <dbReference type="ARBA" id="ARBA00022801"/>
    </source>
</evidence>
<evidence type="ECO:0000256" key="1">
    <source>
        <dbReference type="ARBA" id="ARBA00008601"/>
    </source>
</evidence>
<dbReference type="SUPFAM" id="SSF52799">
    <property type="entry name" value="(Phosphotyrosine protein) phosphatases II"/>
    <property type="match status" value="1"/>
</dbReference>
<dbReference type="InterPro" id="IPR020422">
    <property type="entry name" value="TYR_PHOSPHATASE_DUAL_dom"/>
</dbReference>
<comment type="caution">
    <text evidence="7">The sequence shown here is derived from an EMBL/GenBank/DDBJ whole genome shotgun (WGS) entry which is preliminary data.</text>
</comment>
<dbReference type="SMART" id="SM00195">
    <property type="entry name" value="DSPc"/>
    <property type="match status" value="1"/>
</dbReference>
<dbReference type="InterPro" id="IPR016130">
    <property type="entry name" value="Tyr_Pase_AS"/>
</dbReference>
<dbReference type="GO" id="GO:0005737">
    <property type="term" value="C:cytoplasm"/>
    <property type="evidence" value="ECO:0007669"/>
    <property type="project" value="TreeGrafter"/>
</dbReference>
<accession>A0AAW0EIS7</accession>